<evidence type="ECO:0000313" key="3">
    <source>
        <dbReference type="Proteomes" id="UP001530377"/>
    </source>
</evidence>
<gene>
    <name evidence="2" type="ORF">ACHAXA_001556</name>
</gene>
<feature type="region of interest" description="Disordered" evidence="1">
    <location>
        <begin position="34"/>
        <end position="59"/>
    </location>
</feature>
<dbReference type="AlphaFoldDB" id="A0ABD3R3B5"/>
<organism evidence="2 3">
    <name type="scientific">Cyclostephanos tholiformis</name>
    <dbReference type="NCBI Taxonomy" id="382380"/>
    <lineage>
        <taxon>Eukaryota</taxon>
        <taxon>Sar</taxon>
        <taxon>Stramenopiles</taxon>
        <taxon>Ochrophyta</taxon>
        <taxon>Bacillariophyta</taxon>
        <taxon>Coscinodiscophyceae</taxon>
        <taxon>Thalassiosirophycidae</taxon>
        <taxon>Stephanodiscales</taxon>
        <taxon>Stephanodiscaceae</taxon>
        <taxon>Cyclostephanos</taxon>
    </lineage>
</organism>
<protein>
    <submittedName>
        <fullName evidence="2">Uncharacterized protein</fullName>
    </submittedName>
</protein>
<accession>A0ABD3R3B5</accession>
<name>A0ABD3R3B5_9STRA</name>
<dbReference type="Proteomes" id="UP001530377">
    <property type="component" value="Unassembled WGS sequence"/>
</dbReference>
<comment type="caution">
    <text evidence="2">The sequence shown here is derived from an EMBL/GenBank/DDBJ whole genome shotgun (WGS) entry which is preliminary data.</text>
</comment>
<sequence>MMPSHSKKARTIDCSEATINDLTALTTAQLYSLSSRRHRDESLESVRRAQEERDRARATLEQSQRLLERANEHLERMEENARESQKEYVDAKSLLDRVRQASSDSAAVEIVGGQDAVATMGDDSSDDEAVMASRTSTGRKKSSKVPFIQAILIEAAIAGSLRDGKKLEDIESDLVVHKNRFLFVNAMKLVGELWTEEEELFLRSSPDEINESLGELKVIADTIAVRCLTKLNEFEGRHDNTPTNAQKPSYVSIGARARKVFLSRVKQINDHEVAPQK</sequence>
<reference evidence="2 3" key="1">
    <citation type="submission" date="2024-10" db="EMBL/GenBank/DDBJ databases">
        <title>Updated reference genomes for cyclostephanoid diatoms.</title>
        <authorList>
            <person name="Roberts W.R."/>
            <person name="Alverson A.J."/>
        </authorList>
    </citation>
    <scope>NUCLEOTIDE SEQUENCE [LARGE SCALE GENOMIC DNA]</scope>
    <source>
        <strain evidence="2 3">AJA228-03</strain>
    </source>
</reference>
<dbReference type="EMBL" id="JALLPB020000661">
    <property type="protein sequence ID" value="KAL3807228.1"/>
    <property type="molecule type" value="Genomic_DNA"/>
</dbReference>
<evidence type="ECO:0000256" key="1">
    <source>
        <dbReference type="SAM" id="MobiDB-lite"/>
    </source>
</evidence>
<keyword evidence="3" id="KW-1185">Reference proteome</keyword>
<evidence type="ECO:0000313" key="2">
    <source>
        <dbReference type="EMBL" id="KAL3807228.1"/>
    </source>
</evidence>
<proteinExistence type="predicted"/>
<feature type="compositionally biased region" description="Basic and acidic residues" evidence="1">
    <location>
        <begin position="38"/>
        <end position="58"/>
    </location>
</feature>